<gene>
    <name evidence="1" type="ORF">HALOF300_04797</name>
</gene>
<keyword evidence="2" id="KW-1185">Reference proteome</keyword>
<evidence type="ECO:0000313" key="2">
    <source>
        <dbReference type="Proteomes" id="UP000419743"/>
    </source>
</evidence>
<dbReference type="AlphaFoldDB" id="A0A7M4DRK2"/>
<accession>A0A7M4DRK2</accession>
<comment type="caution">
    <text evidence="1">The sequence shown here is derived from an EMBL/GenBank/DDBJ whole genome shotgun (WGS) entry which is preliminary data.</text>
</comment>
<dbReference type="RefSeq" id="WP_408637016.1">
    <property type="nucleotide sequence ID" value="NZ_CACRYJ010000068.1"/>
</dbReference>
<reference evidence="1 2" key="1">
    <citation type="submission" date="2019-11" db="EMBL/GenBank/DDBJ databases">
        <authorList>
            <person name="Criscuolo A."/>
        </authorList>
    </citation>
    <scope>NUCLEOTIDE SEQUENCE [LARGE SCALE GENOMIC DNA]</scope>
    <source>
        <strain evidence="1">CIP111667</strain>
    </source>
</reference>
<sequence>MTWVSVDRGQAGFRTRVDAVTRVALLDLPVAGSPTTGRAVTASRNWAALSSMRSIS</sequence>
<dbReference type="EMBL" id="CACRYJ010000068">
    <property type="protein sequence ID" value="VZO40096.1"/>
    <property type="molecule type" value="Genomic_DNA"/>
</dbReference>
<organism evidence="1 2">
    <name type="scientific">Occultella aeris</name>
    <dbReference type="NCBI Taxonomy" id="2761496"/>
    <lineage>
        <taxon>Bacteria</taxon>
        <taxon>Bacillati</taxon>
        <taxon>Actinomycetota</taxon>
        <taxon>Actinomycetes</taxon>
        <taxon>Micrococcales</taxon>
        <taxon>Ruaniaceae</taxon>
        <taxon>Occultella</taxon>
    </lineage>
</organism>
<dbReference type="Proteomes" id="UP000419743">
    <property type="component" value="Unassembled WGS sequence"/>
</dbReference>
<protein>
    <submittedName>
        <fullName evidence="1">Uncharacterized protein</fullName>
    </submittedName>
</protein>
<proteinExistence type="predicted"/>
<evidence type="ECO:0000313" key="1">
    <source>
        <dbReference type="EMBL" id="VZO40096.1"/>
    </source>
</evidence>
<name>A0A7M4DRK2_9MICO</name>